<feature type="domain" description="Polymerase beta nucleotidyltransferase" evidence="1">
    <location>
        <begin position="3"/>
        <end position="82"/>
    </location>
</feature>
<accession>A0A1G2BTR2</accession>
<proteinExistence type="predicted"/>
<comment type="caution">
    <text evidence="2">The sequence shown here is derived from an EMBL/GenBank/DDBJ whole genome shotgun (WGS) entry which is preliminary data.</text>
</comment>
<evidence type="ECO:0000313" key="2">
    <source>
        <dbReference type="EMBL" id="OGY91627.1"/>
    </source>
</evidence>
<dbReference type="CDD" id="cd05403">
    <property type="entry name" value="NT_KNTase_like"/>
    <property type="match status" value="1"/>
</dbReference>
<evidence type="ECO:0000259" key="1">
    <source>
        <dbReference type="Pfam" id="PF18765"/>
    </source>
</evidence>
<gene>
    <name evidence="2" type="ORF">A3H70_02925</name>
</gene>
<dbReference type="NCBIfam" id="NF047752">
    <property type="entry name" value="MntA_antitoxin"/>
    <property type="match status" value="1"/>
</dbReference>
<dbReference type="SUPFAM" id="SSF81301">
    <property type="entry name" value="Nucleotidyltransferase"/>
    <property type="match status" value="1"/>
</dbReference>
<dbReference type="Proteomes" id="UP000178109">
    <property type="component" value="Unassembled WGS sequence"/>
</dbReference>
<evidence type="ECO:0000313" key="3">
    <source>
        <dbReference type="Proteomes" id="UP000178109"/>
    </source>
</evidence>
<dbReference type="Gene3D" id="3.30.460.10">
    <property type="entry name" value="Beta Polymerase, domain 2"/>
    <property type="match status" value="1"/>
</dbReference>
<protein>
    <recommendedName>
        <fullName evidence="1">Polymerase beta nucleotidyltransferase domain-containing protein</fullName>
    </recommendedName>
</protein>
<organism evidence="2 3">
    <name type="scientific">Candidatus Komeilibacteria bacterium RIFCSPLOWO2_02_FULL_48_11</name>
    <dbReference type="NCBI Taxonomy" id="1798553"/>
    <lineage>
        <taxon>Bacteria</taxon>
        <taxon>Candidatus Komeiliibacteriota</taxon>
    </lineage>
</organism>
<dbReference type="PANTHER" id="PTHR43852">
    <property type="entry name" value="NUCLEOTIDYLTRANSFERASE"/>
    <property type="match status" value="1"/>
</dbReference>
<dbReference type="InterPro" id="IPR043519">
    <property type="entry name" value="NT_sf"/>
</dbReference>
<dbReference type="EMBL" id="MHKO01000041">
    <property type="protein sequence ID" value="OGY91627.1"/>
    <property type="molecule type" value="Genomic_DNA"/>
</dbReference>
<dbReference type="Pfam" id="PF18765">
    <property type="entry name" value="Polbeta"/>
    <property type="match status" value="1"/>
</dbReference>
<name>A0A1G2BTR2_9BACT</name>
<sequence length="118" mass="13234">MKGINLIILFGSQATGQTRPGSDVDVAVLADHVLSLQEKSDIGQELSLELKVSDDIIDIIDLQTASPLLQQQISTHGKLLRGSKDDFIRWRVLAWKIYQDTAKFRRAREQALIKQAHV</sequence>
<dbReference type="PANTHER" id="PTHR43852:SF3">
    <property type="entry name" value="NUCLEOTIDYLTRANSFERASE"/>
    <property type="match status" value="1"/>
</dbReference>
<dbReference type="InterPro" id="IPR041633">
    <property type="entry name" value="Polbeta"/>
</dbReference>
<reference evidence="2 3" key="1">
    <citation type="journal article" date="2016" name="Nat. Commun.">
        <title>Thousands of microbial genomes shed light on interconnected biogeochemical processes in an aquifer system.</title>
        <authorList>
            <person name="Anantharaman K."/>
            <person name="Brown C.T."/>
            <person name="Hug L.A."/>
            <person name="Sharon I."/>
            <person name="Castelle C.J."/>
            <person name="Probst A.J."/>
            <person name="Thomas B.C."/>
            <person name="Singh A."/>
            <person name="Wilkins M.J."/>
            <person name="Karaoz U."/>
            <person name="Brodie E.L."/>
            <person name="Williams K.H."/>
            <person name="Hubbard S.S."/>
            <person name="Banfield J.F."/>
        </authorList>
    </citation>
    <scope>NUCLEOTIDE SEQUENCE [LARGE SCALE GENOMIC DNA]</scope>
</reference>
<dbReference type="InterPro" id="IPR052930">
    <property type="entry name" value="TA_antitoxin_MntA"/>
</dbReference>
<dbReference type="AlphaFoldDB" id="A0A1G2BTR2"/>
<dbReference type="STRING" id="1798553.A3H70_02925"/>